<protein>
    <recommendedName>
        <fullName evidence="6">SDR family oxidoreductase</fullName>
    </recommendedName>
</protein>
<dbReference type="PRINTS" id="PR00081">
    <property type="entry name" value="GDHRDH"/>
</dbReference>
<dbReference type="RefSeq" id="XP_016635792.1">
    <property type="nucleotide sequence ID" value="XM_016772322.1"/>
</dbReference>
<dbReference type="InterPro" id="IPR002347">
    <property type="entry name" value="SDR_fam"/>
</dbReference>
<reference evidence="4 5" key="1">
    <citation type="submission" date="2015-01" db="EMBL/GenBank/DDBJ databases">
        <title>The Genome Sequence of Fonsecaea multimorphosa CBS 102226.</title>
        <authorList>
            <consortium name="The Broad Institute Genomics Platform"/>
            <person name="Cuomo C."/>
            <person name="de Hoog S."/>
            <person name="Gorbushina A."/>
            <person name="Stielow B."/>
            <person name="Teixiera M."/>
            <person name="Abouelleil A."/>
            <person name="Chapman S.B."/>
            <person name="Priest M."/>
            <person name="Young S.K."/>
            <person name="Wortman J."/>
            <person name="Nusbaum C."/>
            <person name="Birren B."/>
        </authorList>
    </citation>
    <scope>NUCLEOTIDE SEQUENCE [LARGE SCALE GENOMIC DNA]</scope>
    <source>
        <strain evidence="4 5">CBS 102226</strain>
    </source>
</reference>
<evidence type="ECO:0000256" key="3">
    <source>
        <dbReference type="ARBA" id="ARBA00023002"/>
    </source>
</evidence>
<dbReference type="PANTHER" id="PTHR24321:SF8">
    <property type="entry name" value="ESTRADIOL 17-BETA-DEHYDROGENASE 8-RELATED"/>
    <property type="match status" value="1"/>
</dbReference>
<sequence length="261" mass="26875">MAQLRDKVIAITGAGSGIGRATALTAASRGASLGLCDVDDRGLDQVVEEIRGRGRGGGVGVGVDVVGTVVNMADSSAVDAWMAATMRHFGRLDGAANVAGVESSPDGTVYAPIVDTTDAHWNHILGINLTGLFYCLRAELRVMRRGASVVNVASVGGLAGRESFGAYSASKHGVVGITRTAAREVGVDGIRVNAICPGITQTPMMDRLSDGAPASMVASMYIPLQDRGTPEHMAKTICFALSDDADYTTGSLFTVDGGIMS</sequence>
<evidence type="ECO:0008006" key="6">
    <source>
        <dbReference type="Google" id="ProtNLM"/>
    </source>
</evidence>
<proteinExistence type="inferred from homology"/>
<dbReference type="Proteomes" id="UP000053411">
    <property type="component" value="Unassembled WGS sequence"/>
</dbReference>
<evidence type="ECO:0000256" key="2">
    <source>
        <dbReference type="ARBA" id="ARBA00022857"/>
    </source>
</evidence>
<dbReference type="PANTHER" id="PTHR24321">
    <property type="entry name" value="DEHYDROGENASES, SHORT CHAIN"/>
    <property type="match status" value="1"/>
</dbReference>
<dbReference type="GeneID" id="27707553"/>
<organism evidence="4 5">
    <name type="scientific">Fonsecaea multimorphosa CBS 102226</name>
    <dbReference type="NCBI Taxonomy" id="1442371"/>
    <lineage>
        <taxon>Eukaryota</taxon>
        <taxon>Fungi</taxon>
        <taxon>Dikarya</taxon>
        <taxon>Ascomycota</taxon>
        <taxon>Pezizomycotina</taxon>
        <taxon>Eurotiomycetes</taxon>
        <taxon>Chaetothyriomycetidae</taxon>
        <taxon>Chaetothyriales</taxon>
        <taxon>Herpotrichiellaceae</taxon>
        <taxon>Fonsecaea</taxon>
    </lineage>
</organism>
<dbReference type="AlphaFoldDB" id="A0A0D2KEA8"/>
<keyword evidence="5" id="KW-1185">Reference proteome</keyword>
<dbReference type="InterPro" id="IPR020904">
    <property type="entry name" value="Sc_DH/Rdtase_CS"/>
</dbReference>
<gene>
    <name evidence="4" type="ORF">Z520_01807</name>
</gene>
<dbReference type="GO" id="GO:0016491">
    <property type="term" value="F:oxidoreductase activity"/>
    <property type="evidence" value="ECO:0007669"/>
    <property type="project" value="UniProtKB-KW"/>
</dbReference>
<dbReference type="EMBL" id="KN848064">
    <property type="protein sequence ID" value="KIY01670.1"/>
    <property type="molecule type" value="Genomic_DNA"/>
</dbReference>
<dbReference type="SUPFAM" id="SSF51735">
    <property type="entry name" value="NAD(P)-binding Rossmann-fold domains"/>
    <property type="match status" value="1"/>
</dbReference>
<keyword evidence="2" id="KW-0521">NADP</keyword>
<evidence type="ECO:0000313" key="5">
    <source>
        <dbReference type="Proteomes" id="UP000053411"/>
    </source>
</evidence>
<keyword evidence="3" id="KW-0560">Oxidoreductase</keyword>
<evidence type="ECO:0000313" key="4">
    <source>
        <dbReference type="EMBL" id="KIY01670.1"/>
    </source>
</evidence>
<name>A0A0D2KEA8_9EURO</name>
<dbReference type="OrthoDB" id="37659at2759"/>
<dbReference type="InterPro" id="IPR036291">
    <property type="entry name" value="NAD(P)-bd_dom_sf"/>
</dbReference>
<accession>A0A0D2KEA8</accession>
<dbReference type="Pfam" id="PF13561">
    <property type="entry name" value="adh_short_C2"/>
    <property type="match status" value="1"/>
</dbReference>
<dbReference type="CDD" id="cd05233">
    <property type="entry name" value="SDR_c"/>
    <property type="match status" value="1"/>
</dbReference>
<dbReference type="Gene3D" id="3.40.50.720">
    <property type="entry name" value="NAD(P)-binding Rossmann-like Domain"/>
    <property type="match status" value="1"/>
</dbReference>
<comment type="similarity">
    <text evidence="1">Belongs to the short-chain dehydrogenases/reductases (SDR) family.</text>
</comment>
<dbReference type="PROSITE" id="PS00061">
    <property type="entry name" value="ADH_SHORT"/>
    <property type="match status" value="1"/>
</dbReference>
<dbReference type="STRING" id="1442371.A0A0D2KEA8"/>
<dbReference type="FunFam" id="3.40.50.720:FF:000084">
    <property type="entry name" value="Short-chain dehydrogenase reductase"/>
    <property type="match status" value="1"/>
</dbReference>
<evidence type="ECO:0000256" key="1">
    <source>
        <dbReference type="ARBA" id="ARBA00006484"/>
    </source>
</evidence>
<dbReference type="VEuPathDB" id="FungiDB:Z520_01807"/>
<dbReference type="PRINTS" id="PR00080">
    <property type="entry name" value="SDRFAMILY"/>
</dbReference>